<protein>
    <submittedName>
        <fullName evidence="2">DUF1992 domain-containing protein</fullName>
    </submittedName>
    <submittedName>
        <fullName evidence="3">Domain of uncharacterized function (DUF1992)</fullName>
    </submittedName>
</protein>
<reference evidence="3 4" key="1">
    <citation type="submission" date="2018-06" db="EMBL/GenBank/DDBJ databases">
        <authorList>
            <consortium name="Pathogen Informatics"/>
            <person name="Doyle S."/>
        </authorList>
    </citation>
    <scope>NUCLEOTIDE SEQUENCE [LARGE SCALE GENOMIC DNA]</scope>
    <source>
        <strain evidence="3 4">NCTC12961</strain>
    </source>
</reference>
<evidence type="ECO:0000313" key="2">
    <source>
        <dbReference type="EMBL" id="QPS18822.1"/>
    </source>
</evidence>
<feature type="domain" description="DnaJ homologue subfamily C member 28 conserved" evidence="1">
    <location>
        <begin position="7"/>
        <end position="72"/>
    </location>
</feature>
<gene>
    <name evidence="2" type="ORF">I6G64_14505</name>
    <name evidence="3" type="ORF">NCTC12961_05491</name>
</gene>
<dbReference type="InterPro" id="IPR052573">
    <property type="entry name" value="DnaJ_C_subfamily_28"/>
</dbReference>
<dbReference type="Pfam" id="PF09350">
    <property type="entry name" value="DJC28_CD"/>
    <property type="match status" value="1"/>
</dbReference>
<dbReference type="RefSeq" id="WP_062868905.1">
    <property type="nucleotide sequence ID" value="NZ_CAMITG010000021.1"/>
</dbReference>
<accession>A0A2X4V4Q4</accession>
<dbReference type="InterPro" id="IPR018961">
    <property type="entry name" value="DnaJ_homolog_subfam-C_membr-28"/>
</dbReference>
<dbReference type="AlphaFoldDB" id="A0A2X4V4Q4"/>
<reference evidence="2 5" key="2">
    <citation type="submission" date="2020-12" db="EMBL/GenBank/DDBJ databases">
        <title>FDA dAtabase for Regulatory Grade micrObial Sequences (FDA-ARGOS): Supporting development and validation of Infectious Disease Dx tests.</title>
        <authorList>
            <person name="Sproer C."/>
            <person name="Gronow S."/>
            <person name="Severitt S."/>
            <person name="Schroder I."/>
            <person name="Tallon L."/>
            <person name="Sadzewicz L."/>
            <person name="Zhao X."/>
            <person name="Boylan J."/>
            <person name="Ott S."/>
            <person name="Bowen H."/>
            <person name="Vavikolanu K."/>
            <person name="Mehta A."/>
            <person name="Aluvathingal J."/>
            <person name="Nadendla S."/>
            <person name="Lowell S."/>
            <person name="Myers T."/>
            <person name="Yan Y."/>
            <person name="Sichtig H."/>
        </authorList>
    </citation>
    <scope>NUCLEOTIDE SEQUENCE [LARGE SCALE GENOMIC DNA]</scope>
    <source>
        <strain evidence="2 5">FDAARGOS_907</strain>
    </source>
</reference>
<evidence type="ECO:0000313" key="5">
    <source>
        <dbReference type="Proteomes" id="UP000594967"/>
    </source>
</evidence>
<organism evidence="3 4">
    <name type="scientific">Serratia plymuthica</name>
    <dbReference type="NCBI Taxonomy" id="82996"/>
    <lineage>
        <taxon>Bacteria</taxon>
        <taxon>Pseudomonadati</taxon>
        <taxon>Pseudomonadota</taxon>
        <taxon>Gammaproteobacteria</taxon>
        <taxon>Enterobacterales</taxon>
        <taxon>Yersiniaceae</taxon>
        <taxon>Serratia</taxon>
    </lineage>
</organism>
<keyword evidence="5" id="KW-1185">Reference proteome</keyword>
<sequence length="126" mass="14440">MWLLDEWAERHISEAQAKGELDNLPGRGQPLKLDDDSAVPAELRSGFRLLKNAGYLPAELEDRKEALTVARLLQNINSEHPDYVSLSRRMALLEYRLRQAGMSTDFLHGEYERTLNEKFALEQSDV</sequence>
<dbReference type="Proteomes" id="UP000594967">
    <property type="component" value="Chromosome"/>
</dbReference>
<dbReference type="Proteomes" id="UP000248897">
    <property type="component" value="Chromosome 1"/>
</dbReference>
<dbReference type="EMBL" id="LS483469">
    <property type="protein sequence ID" value="SQI46051.1"/>
    <property type="molecule type" value="Genomic_DNA"/>
</dbReference>
<dbReference type="STRING" id="82996.ADP72_12960"/>
<dbReference type="EMBL" id="CP065673">
    <property type="protein sequence ID" value="QPS18822.1"/>
    <property type="molecule type" value="Genomic_DNA"/>
</dbReference>
<proteinExistence type="predicted"/>
<evidence type="ECO:0000259" key="1">
    <source>
        <dbReference type="Pfam" id="PF09350"/>
    </source>
</evidence>
<dbReference type="NCBIfam" id="NF007572">
    <property type="entry name" value="PRK10203.1"/>
    <property type="match status" value="1"/>
</dbReference>
<evidence type="ECO:0000313" key="4">
    <source>
        <dbReference type="Proteomes" id="UP000248897"/>
    </source>
</evidence>
<dbReference type="PANTHER" id="PTHR39158">
    <property type="entry name" value="OS08G0560600 PROTEIN"/>
    <property type="match status" value="1"/>
</dbReference>
<dbReference type="PANTHER" id="PTHR39158:SF1">
    <property type="entry name" value="DNAJ HOMOLOG SUBFAMILY C MEMBER 28"/>
    <property type="match status" value="1"/>
</dbReference>
<evidence type="ECO:0000313" key="3">
    <source>
        <dbReference type="EMBL" id="SQI46051.1"/>
    </source>
</evidence>
<name>A0A2X4V4Q4_SERPL</name>